<feature type="compositionally biased region" description="Acidic residues" evidence="1">
    <location>
        <begin position="59"/>
        <end position="69"/>
    </location>
</feature>
<dbReference type="EMBL" id="JAXQNO010000015">
    <property type="protein sequence ID" value="KAK4783380.1"/>
    <property type="molecule type" value="Genomic_DNA"/>
</dbReference>
<keyword evidence="3" id="KW-1185">Reference proteome</keyword>
<reference evidence="2 3" key="1">
    <citation type="journal article" date="2023" name="Hortic Res">
        <title>Pangenome of water caltrop reveals structural variations and asymmetric subgenome divergence after allopolyploidization.</title>
        <authorList>
            <person name="Zhang X."/>
            <person name="Chen Y."/>
            <person name="Wang L."/>
            <person name="Yuan Y."/>
            <person name="Fang M."/>
            <person name="Shi L."/>
            <person name="Lu R."/>
            <person name="Comes H.P."/>
            <person name="Ma Y."/>
            <person name="Chen Y."/>
            <person name="Huang G."/>
            <person name="Zhou Y."/>
            <person name="Zheng Z."/>
            <person name="Qiu Y."/>
        </authorList>
    </citation>
    <scope>NUCLEOTIDE SEQUENCE [LARGE SCALE GENOMIC DNA]</scope>
    <source>
        <strain evidence="2">F231</strain>
    </source>
</reference>
<evidence type="ECO:0000256" key="1">
    <source>
        <dbReference type="SAM" id="MobiDB-lite"/>
    </source>
</evidence>
<comment type="caution">
    <text evidence="2">The sequence shown here is derived from an EMBL/GenBank/DDBJ whole genome shotgun (WGS) entry which is preliminary data.</text>
</comment>
<protein>
    <submittedName>
        <fullName evidence="2">Uncharacterized protein</fullName>
    </submittedName>
</protein>
<accession>A0AAN7R0K1</accession>
<proteinExistence type="predicted"/>
<dbReference type="AlphaFoldDB" id="A0AAN7R0K1"/>
<dbReference type="Proteomes" id="UP001346149">
    <property type="component" value="Unassembled WGS sequence"/>
</dbReference>
<evidence type="ECO:0000313" key="3">
    <source>
        <dbReference type="Proteomes" id="UP001346149"/>
    </source>
</evidence>
<evidence type="ECO:0000313" key="2">
    <source>
        <dbReference type="EMBL" id="KAK4783380.1"/>
    </source>
</evidence>
<feature type="region of interest" description="Disordered" evidence="1">
    <location>
        <begin position="59"/>
        <end position="108"/>
    </location>
</feature>
<name>A0AAN7R0K1_TRANT</name>
<gene>
    <name evidence="2" type="ORF">SAY86_007754</name>
</gene>
<organism evidence="2 3">
    <name type="scientific">Trapa natans</name>
    <name type="common">Water chestnut</name>
    <dbReference type="NCBI Taxonomy" id="22666"/>
    <lineage>
        <taxon>Eukaryota</taxon>
        <taxon>Viridiplantae</taxon>
        <taxon>Streptophyta</taxon>
        <taxon>Embryophyta</taxon>
        <taxon>Tracheophyta</taxon>
        <taxon>Spermatophyta</taxon>
        <taxon>Magnoliopsida</taxon>
        <taxon>eudicotyledons</taxon>
        <taxon>Gunneridae</taxon>
        <taxon>Pentapetalae</taxon>
        <taxon>rosids</taxon>
        <taxon>malvids</taxon>
        <taxon>Myrtales</taxon>
        <taxon>Lythraceae</taxon>
        <taxon>Trapa</taxon>
    </lineage>
</organism>
<sequence length="154" mass="16796">MKSRSFMNLLETGVGTEKTVHPFNEKRKMLRWWSESNLSGYYKWSSQVSMPVLLLIEDEGENDAGEEEEECRRGADWPEQSSPGKNRDRRASKLAHAGASGGTSGIAETGRLSAPISLAATVTAVCFALGYDLLGLHTGGSTEDQNEEENEAEG</sequence>